<name>A0A0N5CB06_STREA</name>
<proteinExistence type="inferred from homology"/>
<dbReference type="InterPro" id="IPR036837">
    <property type="entry name" value="Cation_efflux_CTD_sf"/>
</dbReference>
<sequence>MVKVMDKTFPNNSDSLQLLSKKYIENKSNSSFFGILKTGEQKSREVLAYYEKELRMVKIFQEDLYMTHLSNNNKTVEDNKENYKNIGDNRRSYTILSRASLVINIIRLFVNLIASFTSGSYSVISTLIDSCLDLTTGLIIHYANHAIENTNRWLYPRGRERLEILCGIICGIFMCIANFMMIINSIKVTFYGSTVLINVNTITIIFLLFTVACKFLLLLGCRRINTPSSRVLSVDLKSDILTNLVAIAGAYIGTNFWIYGDSIGCIFVCTFVVYSWYTSLAEQIPLIVGGQLKQEQYNRVVHLSINHDRRIKCLDHILVYYVGVKAQVEVDIVMDEKLTLKDIKYITETLKYKLNMLDFVERVFIHCDYKS</sequence>
<evidence type="ECO:0000256" key="2">
    <source>
        <dbReference type="ARBA" id="ARBA00008873"/>
    </source>
</evidence>
<dbReference type="STRING" id="174720.A0A0N5CB06"/>
<protein>
    <submittedName>
        <fullName evidence="10">ZT_dimer domain-containing protein</fullName>
    </submittedName>
</protein>
<comment type="subcellular location">
    <subcellularLocation>
        <location evidence="1">Membrane</location>
        <topology evidence="1">Multi-pass membrane protein</topology>
    </subcellularLocation>
</comment>
<dbReference type="AlphaFoldDB" id="A0A0N5CB06"/>
<feature type="transmembrane region" description="Helical" evidence="7">
    <location>
        <begin position="195"/>
        <end position="219"/>
    </location>
</feature>
<evidence type="ECO:0000256" key="1">
    <source>
        <dbReference type="ARBA" id="ARBA00004141"/>
    </source>
</evidence>
<dbReference type="SUPFAM" id="SSF160240">
    <property type="entry name" value="Cation efflux protein cytoplasmic domain-like"/>
    <property type="match status" value="1"/>
</dbReference>
<dbReference type="InterPro" id="IPR002524">
    <property type="entry name" value="Cation_efflux"/>
</dbReference>
<organism evidence="9 10">
    <name type="scientific">Strongyloides papillosus</name>
    <name type="common">Intestinal threadworm</name>
    <dbReference type="NCBI Taxonomy" id="174720"/>
    <lineage>
        <taxon>Eukaryota</taxon>
        <taxon>Metazoa</taxon>
        <taxon>Ecdysozoa</taxon>
        <taxon>Nematoda</taxon>
        <taxon>Chromadorea</taxon>
        <taxon>Rhabditida</taxon>
        <taxon>Tylenchina</taxon>
        <taxon>Panagrolaimomorpha</taxon>
        <taxon>Strongyloidoidea</taxon>
        <taxon>Strongyloididae</taxon>
        <taxon>Strongyloides</taxon>
    </lineage>
</organism>
<dbReference type="NCBIfam" id="TIGR01297">
    <property type="entry name" value="CDF"/>
    <property type="match status" value="1"/>
</dbReference>
<dbReference type="Gene3D" id="3.30.70.1350">
    <property type="entry name" value="Cation efflux protein, cytoplasmic domain"/>
    <property type="match status" value="1"/>
</dbReference>
<keyword evidence="3" id="KW-0813">Transport</keyword>
<dbReference type="InterPro" id="IPR058533">
    <property type="entry name" value="Cation_efflux_TM"/>
</dbReference>
<evidence type="ECO:0000256" key="4">
    <source>
        <dbReference type="ARBA" id="ARBA00022692"/>
    </source>
</evidence>
<dbReference type="InterPro" id="IPR027469">
    <property type="entry name" value="Cation_efflux_TMD_sf"/>
</dbReference>
<keyword evidence="4 7" id="KW-0812">Transmembrane</keyword>
<dbReference type="Pfam" id="PF01545">
    <property type="entry name" value="Cation_efflux"/>
    <property type="match status" value="1"/>
</dbReference>
<dbReference type="PANTHER" id="PTHR43840">
    <property type="entry name" value="MITOCHONDRIAL METAL TRANSPORTER 1-RELATED"/>
    <property type="match status" value="1"/>
</dbReference>
<keyword evidence="9" id="KW-1185">Reference proteome</keyword>
<dbReference type="Proteomes" id="UP000046392">
    <property type="component" value="Unplaced"/>
</dbReference>
<dbReference type="SUPFAM" id="SSF161111">
    <property type="entry name" value="Cation efflux protein transmembrane domain-like"/>
    <property type="match status" value="1"/>
</dbReference>
<keyword evidence="6 7" id="KW-0472">Membrane</keyword>
<evidence type="ECO:0000256" key="6">
    <source>
        <dbReference type="ARBA" id="ARBA00023136"/>
    </source>
</evidence>
<feature type="transmembrane region" description="Helical" evidence="7">
    <location>
        <begin position="164"/>
        <end position="183"/>
    </location>
</feature>
<feature type="transmembrane region" description="Helical" evidence="7">
    <location>
        <begin position="123"/>
        <end position="143"/>
    </location>
</feature>
<accession>A0A0N5CB06</accession>
<evidence type="ECO:0000313" key="10">
    <source>
        <dbReference type="WBParaSite" id="SPAL_0001507200.1"/>
    </source>
</evidence>
<dbReference type="InterPro" id="IPR050291">
    <property type="entry name" value="CDF_Transporter"/>
</dbReference>
<comment type="similarity">
    <text evidence="2">Belongs to the cation diffusion facilitator (CDF) transporter (TC 2.A.4) family. SLC30A subfamily.</text>
</comment>
<feature type="domain" description="Cation efflux protein transmembrane" evidence="8">
    <location>
        <begin position="99"/>
        <end position="286"/>
    </location>
</feature>
<dbReference type="GO" id="GO:0016020">
    <property type="term" value="C:membrane"/>
    <property type="evidence" value="ECO:0007669"/>
    <property type="project" value="UniProtKB-SubCell"/>
</dbReference>
<evidence type="ECO:0000256" key="5">
    <source>
        <dbReference type="ARBA" id="ARBA00022989"/>
    </source>
</evidence>
<dbReference type="WBParaSite" id="SPAL_0001507200.1">
    <property type="protein sequence ID" value="SPAL_0001507200.1"/>
    <property type="gene ID" value="SPAL_0001507200"/>
</dbReference>
<evidence type="ECO:0000256" key="3">
    <source>
        <dbReference type="ARBA" id="ARBA00022448"/>
    </source>
</evidence>
<dbReference type="PANTHER" id="PTHR43840:SF17">
    <property type="entry name" value="CATION EFFLUX PROTEIN CYTOPLASMIC DOMAIN-CONTAINING PROTEIN"/>
    <property type="match status" value="1"/>
</dbReference>
<dbReference type="Gene3D" id="1.20.1510.10">
    <property type="entry name" value="Cation efflux protein transmembrane domain"/>
    <property type="match status" value="1"/>
</dbReference>
<reference evidence="10" key="1">
    <citation type="submission" date="2017-02" db="UniProtKB">
        <authorList>
            <consortium name="WormBaseParasite"/>
        </authorList>
    </citation>
    <scope>IDENTIFICATION</scope>
</reference>
<evidence type="ECO:0000259" key="8">
    <source>
        <dbReference type="Pfam" id="PF01545"/>
    </source>
</evidence>
<feature type="transmembrane region" description="Helical" evidence="7">
    <location>
        <begin position="99"/>
        <end position="117"/>
    </location>
</feature>
<evidence type="ECO:0000256" key="7">
    <source>
        <dbReference type="SAM" id="Phobius"/>
    </source>
</evidence>
<keyword evidence="5 7" id="KW-1133">Transmembrane helix</keyword>
<evidence type="ECO:0000313" key="9">
    <source>
        <dbReference type="Proteomes" id="UP000046392"/>
    </source>
</evidence>
<dbReference type="GO" id="GO:0008324">
    <property type="term" value="F:monoatomic cation transmembrane transporter activity"/>
    <property type="evidence" value="ECO:0007669"/>
    <property type="project" value="InterPro"/>
</dbReference>